<dbReference type="PANTHER" id="PTHR11082:SF5">
    <property type="entry name" value="TRNA-DIHYDROURIDINE(16_17) SYNTHASE [NAD(P)(+)]-LIKE"/>
    <property type="match status" value="1"/>
</dbReference>
<evidence type="ECO:0000256" key="15">
    <source>
        <dbReference type="ARBA" id="ARBA00049447"/>
    </source>
</evidence>
<evidence type="ECO:0000256" key="16">
    <source>
        <dbReference type="ARBA" id="ARBA00049467"/>
    </source>
</evidence>
<evidence type="ECO:0000256" key="13">
    <source>
        <dbReference type="ARBA" id="ARBA00048342"/>
    </source>
</evidence>
<comment type="catalytic activity">
    <reaction evidence="13">
        <text>a 5,6-dihydrouridine in mRNA + NAD(+) = a uridine in mRNA + NADH + H(+)</text>
        <dbReference type="Rhea" id="RHEA:69851"/>
        <dbReference type="Rhea" id="RHEA-COMP:14658"/>
        <dbReference type="Rhea" id="RHEA-COMP:17789"/>
        <dbReference type="ChEBI" id="CHEBI:15378"/>
        <dbReference type="ChEBI" id="CHEBI:57540"/>
        <dbReference type="ChEBI" id="CHEBI:57945"/>
        <dbReference type="ChEBI" id="CHEBI:65315"/>
        <dbReference type="ChEBI" id="CHEBI:74443"/>
    </reaction>
    <physiologicalReaction direction="right-to-left" evidence="13">
        <dbReference type="Rhea" id="RHEA:69853"/>
    </physiologicalReaction>
</comment>
<dbReference type="OrthoDB" id="272303at2759"/>
<feature type="domain" description="DUS-like FMN-binding" evidence="17">
    <location>
        <begin position="10"/>
        <end position="283"/>
    </location>
</feature>
<dbReference type="SUPFAM" id="SSF51395">
    <property type="entry name" value="FMN-linked oxidoreductases"/>
    <property type="match status" value="1"/>
</dbReference>
<comment type="caution">
    <text evidence="18">The sequence shown here is derived from an EMBL/GenBank/DDBJ whole genome shotgun (WGS) entry which is preliminary data.</text>
</comment>
<sequence>MERINLRYIAAPMVGQSDLPFRVLCHRHGATLAYTQMLMPDKLLNEQEYLEQHLKDLTAATASGLEHPVVVQLCGNDPDSIAQAGRRLQNHCQAIDLNLGCPQEHARDGHFGAYLLGQRDWPLVENIVSSMSESFIIPVSVKLRLCQPSTKTLELSQRLESCGASWVTLHARTVSARRRRQGAADLNEVKRLKEGLSVPVISNGNVRNHADLLDNLALTGADGLMVGETMLGNPCIFTDVVPDPVGISLEYLSLCNKYPEIAPLKTIQTHIRHFVEFQYGRRPWFSKFRAVLSATKSIEEIEHLVRIKIERWRGRNPRYSPNVREGEDGATDGGPVYNSDCLVEDIDLPLFE</sequence>
<evidence type="ECO:0000256" key="6">
    <source>
        <dbReference type="ARBA" id="ARBA00022857"/>
    </source>
</evidence>
<dbReference type="GO" id="GO:0017150">
    <property type="term" value="F:tRNA dihydrouridine synthase activity"/>
    <property type="evidence" value="ECO:0007669"/>
    <property type="project" value="InterPro"/>
</dbReference>
<comment type="similarity">
    <text evidence="9">Belongs to the Dus family. Dus1 subfamily.</text>
</comment>
<dbReference type="InterPro" id="IPR018517">
    <property type="entry name" value="tRNA_hU_synthase_CS"/>
</dbReference>
<evidence type="ECO:0000313" key="18">
    <source>
        <dbReference type="EMBL" id="KAF5356975.1"/>
    </source>
</evidence>
<evidence type="ECO:0000256" key="2">
    <source>
        <dbReference type="ARBA" id="ARBA00022630"/>
    </source>
</evidence>
<evidence type="ECO:0000256" key="1">
    <source>
        <dbReference type="ARBA" id="ARBA00001917"/>
    </source>
</evidence>
<evidence type="ECO:0000256" key="11">
    <source>
        <dbReference type="ARBA" id="ARBA00047287"/>
    </source>
</evidence>
<evidence type="ECO:0000256" key="3">
    <source>
        <dbReference type="ARBA" id="ARBA00022643"/>
    </source>
</evidence>
<evidence type="ECO:0000256" key="5">
    <source>
        <dbReference type="ARBA" id="ARBA00022694"/>
    </source>
</evidence>
<reference evidence="18 19" key="1">
    <citation type="journal article" date="2020" name="ISME J.">
        <title>Uncovering the hidden diversity of litter-decomposition mechanisms in mushroom-forming fungi.</title>
        <authorList>
            <person name="Floudas D."/>
            <person name="Bentzer J."/>
            <person name="Ahren D."/>
            <person name="Johansson T."/>
            <person name="Persson P."/>
            <person name="Tunlid A."/>
        </authorList>
    </citation>
    <scope>NUCLEOTIDE SEQUENCE [LARGE SCALE GENOMIC DNA]</scope>
    <source>
        <strain evidence="18 19">CBS 146.42</strain>
    </source>
</reference>
<accession>A0A8H5LGV3</accession>
<dbReference type="EC" id="1.3.1.88" evidence="10"/>
<protein>
    <recommendedName>
        <fullName evidence="10">tRNA-dihydrouridine(16/17) synthase [NAD(P)(+)]</fullName>
        <ecNumber evidence="10">1.3.1.88</ecNumber>
    </recommendedName>
</protein>
<keyword evidence="4" id="KW-0507">mRNA processing</keyword>
<keyword evidence="19" id="KW-1185">Reference proteome</keyword>
<organism evidence="18 19">
    <name type="scientific">Leucocoprinus leucothites</name>
    <dbReference type="NCBI Taxonomy" id="201217"/>
    <lineage>
        <taxon>Eukaryota</taxon>
        <taxon>Fungi</taxon>
        <taxon>Dikarya</taxon>
        <taxon>Basidiomycota</taxon>
        <taxon>Agaricomycotina</taxon>
        <taxon>Agaricomycetes</taxon>
        <taxon>Agaricomycetidae</taxon>
        <taxon>Agaricales</taxon>
        <taxon>Agaricineae</taxon>
        <taxon>Agaricaceae</taxon>
        <taxon>Leucocoprinus</taxon>
    </lineage>
</organism>
<keyword evidence="3" id="KW-0288">FMN</keyword>
<evidence type="ECO:0000256" key="8">
    <source>
        <dbReference type="ARBA" id="ARBA00023027"/>
    </source>
</evidence>
<comment type="catalytic activity">
    <reaction evidence="11">
        <text>5,6-dihydrouridine(17) in tRNA + NAD(+) = uridine(17) in tRNA + NADH + H(+)</text>
        <dbReference type="Rhea" id="RHEA:53372"/>
        <dbReference type="Rhea" id="RHEA-COMP:13541"/>
        <dbReference type="Rhea" id="RHEA-COMP:13542"/>
        <dbReference type="ChEBI" id="CHEBI:15378"/>
        <dbReference type="ChEBI" id="CHEBI:57540"/>
        <dbReference type="ChEBI" id="CHEBI:57945"/>
        <dbReference type="ChEBI" id="CHEBI:65315"/>
        <dbReference type="ChEBI" id="CHEBI:74443"/>
        <dbReference type="EC" id="1.3.1.88"/>
    </reaction>
    <physiologicalReaction direction="right-to-left" evidence="11">
        <dbReference type="Rhea" id="RHEA:53374"/>
    </physiologicalReaction>
</comment>
<dbReference type="InterPro" id="IPR013785">
    <property type="entry name" value="Aldolase_TIM"/>
</dbReference>
<name>A0A8H5LGV3_9AGAR</name>
<dbReference type="AlphaFoldDB" id="A0A8H5LGV3"/>
<dbReference type="CDD" id="cd02801">
    <property type="entry name" value="DUS_like_FMN"/>
    <property type="match status" value="1"/>
</dbReference>
<gene>
    <name evidence="18" type="ORF">D9756_006638</name>
</gene>
<comment type="catalytic activity">
    <reaction evidence="15">
        <text>a 5,6-dihydrouridine in mRNA + NADP(+) = a uridine in mRNA + NADPH + H(+)</text>
        <dbReference type="Rhea" id="RHEA:69855"/>
        <dbReference type="Rhea" id="RHEA-COMP:14658"/>
        <dbReference type="Rhea" id="RHEA-COMP:17789"/>
        <dbReference type="ChEBI" id="CHEBI:15378"/>
        <dbReference type="ChEBI" id="CHEBI:57783"/>
        <dbReference type="ChEBI" id="CHEBI:58349"/>
        <dbReference type="ChEBI" id="CHEBI:65315"/>
        <dbReference type="ChEBI" id="CHEBI:74443"/>
    </reaction>
    <physiologicalReaction direction="right-to-left" evidence="15">
        <dbReference type="Rhea" id="RHEA:69857"/>
    </physiologicalReaction>
</comment>
<keyword evidence="8" id="KW-0520">NAD</keyword>
<dbReference type="PROSITE" id="PS01136">
    <property type="entry name" value="UPF0034"/>
    <property type="match status" value="1"/>
</dbReference>
<evidence type="ECO:0000256" key="4">
    <source>
        <dbReference type="ARBA" id="ARBA00022664"/>
    </source>
</evidence>
<dbReference type="Pfam" id="PF01207">
    <property type="entry name" value="Dus"/>
    <property type="match status" value="1"/>
</dbReference>
<keyword evidence="2" id="KW-0285">Flavoprotein</keyword>
<comment type="catalytic activity">
    <reaction evidence="14">
        <text>5,6-dihydrouridine(16) in tRNA + NAD(+) = uridine(16) in tRNA + NADH + H(+)</text>
        <dbReference type="Rhea" id="RHEA:53380"/>
        <dbReference type="Rhea" id="RHEA-COMP:13543"/>
        <dbReference type="Rhea" id="RHEA-COMP:13544"/>
        <dbReference type="ChEBI" id="CHEBI:15378"/>
        <dbReference type="ChEBI" id="CHEBI:57540"/>
        <dbReference type="ChEBI" id="CHEBI:57945"/>
        <dbReference type="ChEBI" id="CHEBI:65315"/>
        <dbReference type="ChEBI" id="CHEBI:74443"/>
        <dbReference type="EC" id="1.3.1.88"/>
    </reaction>
    <physiologicalReaction direction="right-to-left" evidence="14">
        <dbReference type="Rhea" id="RHEA:53382"/>
    </physiologicalReaction>
</comment>
<keyword evidence="7" id="KW-0560">Oxidoreductase</keyword>
<keyword evidence="6" id="KW-0521">NADP</keyword>
<evidence type="ECO:0000256" key="10">
    <source>
        <dbReference type="ARBA" id="ARBA00038890"/>
    </source>
</evidence>
<proteinExistence type="inferred from homology"/>
<dbReference type="InterPro" id="IPR035587">
    <property type="entry name" value="DUS-like_FMN-bd"/>
</dbReference>
<comment type="catalytic activity">
    <reaction evidence="16">
        <text>5,6-dihydrouridine(17) in tRNA + NADP(+) = uridine(17) in tRNA + NADPH + H(+)</text>
        <dbReference type="Rhea" id="RHEA:53368"/>
        <dbReference type="Rhea" id="RHEA-COMP:13541"/>
        <dbReference type="Rhea" id="RHEA-COMP:13542"/>
        <dbReference type="ChEBI" id="CHEBI:15378"/>
        <dbReference type="ChEBI" id="CHEBI:57783"/>
        <dbReference type="ChEBI" id="CHEBI:58349"/>
        <dbReference type="ChEBI" id="CHEBI:65315"/>
        <dbReference type="ChEBI" id="CHEBI:74443"/>
        <dbReference type="EC" id="1.3.1.88"/>
    </reaction>
    <physiologicalReaction direction="right-to-left" evidence="16">
        <dbReference type="Rhea" id="RHEA:53370"/>
    </physiologicalReaction>
</comment>
<dbReference type="Gene3D" id="3.20.20.70">
    <property type="entry name" value="Aldolase class I"/>
    <property type="match status" value="1"/>
</dbReference>
<dbReference type="EMBL" id="JAACJO010000006">
    <property type="protein sequence ID" value="KAF5356975.1"/>
    <property type="molecule type" value="Genomic_DNA"/>
</dbReference>
<dbReference type="GO" id="GO:0006397">
    <property type="term" value="P:mRNA processing"/>
    <property type="evidence" value="ECO:0007669"/>
    <property type="project" value="UniProtKB-KW"/>
</dbReference>
<evidence type="ECO:0000259" key="17">
    <source>
        <dbReference type="Pfam" id="PF01207"/>
    </source>
</evidence>
<evidence type="ECO:0000256" key="7">
    <source>
        <dbReference type="ARBA" id="ARBA00023002"/>
    </source>
</evidence>
<comment type="cofactor">
    <cofactor evidence="1">
        <name>FMN</name>
        <dbReference type="ChEBI" id="CHEBI:58210"/>
    </cofactor>
</comment>
<evidence type="ECO:0000313" key="19">
    <source>
        <dbReference type="Proteomes" id="UP000559027"/>
    </source>
</evidence>
<keyword evidence="5" id="KW-0819">tRNA processing</keyword>
<dbReference type="GO" id="GO:0050660">
    <property type="term" value="F:flavin adenine dinucleotide binding"/>
    <property type="evidence" value="ECO:0007669"/>
    <property type="project" value="InterPro"/>
</dbReference>
<comment type="catalytic activity">
    <reaction evidence="12">
        <text>5,6-dihydrouridine(16) in tRNA + NADP(+) = uridine(16) in tRNA + NADPH + H(+)</text>
        <dbReference type="Rhea" id="RHEA:53376"/>
        <dbReference type="Rhea" id="RHEA-COMP:13543"/>
        <dbReference type="Rhea" id="RHEA-COMP:13544"/>
        <dbReference type="ChEBI" id="CHEBI:15378"/>
        <dbReference type="ChEBI" id="CHEBI:57783"/>
        <dbReference type="ChEBI" id="CHEBI:58349"/>
        <dbReference type="ChEBI" id="CHEBI:65315"/>
        <dbReference type="ChEBI" id="CHEBI:74443"/>
        <dbReference type="EC" id="1.3.1.88"/>
    </reaction>
    <physiologicalReaction direction="right-to-left" evidence="12">
        <dbReference type="Rhea" id="RHEA:53378"/>
    </physiologicalReaction>
</comment>
<evidence type="ECO:0000256" key="14">
    <source>
        <dbReference type="ARBA" id="ARBA00048934"/>
    </source>
</evidence>
<evidence type="ECO:0000256" key="9">
    <source>
        <dbReference type="ARBA" id="ARBA00038313"/>
    </source>
</evidence>
<dbReference type="PANTHER" id="PTHR11082">
    <property type="entry name" value="TRNA-DIHYDROURIDINE SYNTHASE"/>
    <property type="match status" value="1"/>
</dbReference>
<dbReference type="Proteomes" id="UP000559027">
    <property type="component" value="Unassembled WGS sequence"/>
</dbReference>
<evidence type="ECO:0000256" key="12">
    <source>
        <dbReference type="ARBA" id="ARBA00047652"/>
    </source>
</evidence>